<keyword evidence="3 5" id="KW-0949">S-adenosyl-L-methionine</keyword>
<dbReference type="AlphaFoldDB" id="A0A955I972"/>
<proteinExistence type="inferred from homology"/>
<dbReference type="SUPFAM" id="SSF53335">
    <property type="entry name" value="S-adenosyl-L-methionine-dependent methyltransferases"/>
    <property type="match status" value="1"/>
</dbReference>
<dbReference type="InterPro" id="IPR020596">
    <property type="entry name" value="rRNA_Ade_Mease_Trfase_CS"/>
</dbReference>
<evidence type="ECO:0000256" key="3">
    <source>
        <dbReference type="ARBA" id="ARBA00022691"/>
    </source>
</evidence>
<organism evidence="7 8">
    <name type="scientific">Candidatus Dojkabacteria bacterium</name>
    <dbReference type="NCBI Taxonomy" id="2099670"/>
    <lineage>
        <taxon>Bacteria</taxon>
        <taxon>Candidatus Dojkabacteria</taxon>
    </lineage>
</organism>
<feature type="binding site" evidence="5">
    <location>
        <position position="58"/>
    </location>
    <ligand>
        <name>S-adenosyl-L-methionine</name>
        <dbReference type="ChEBI" id="CHEBI:59789"/>
    </ligand>
</feature>
<dbReference type="GO" id="GO:0003723">
    <property type="term" value="F:RNA binding"/>
    <property type="evidence" value="ECO:0007669"/>
    <property type="project" value="UniProtKB-UniRule"/>
</dbReference>
<evidence type="ECO:0000256" key="2">
    <source>
        <dbReference type="ARBA" id="ARBA00022679"/>
    </source>
</evidence>
<feature type="binding site" evidence="5">
    <location>
        <position position="81"/>
    </location>
    <ligand>
        <name>S-adenosyl-L-methionine</name>
        <dbReference type="ChEBI" id="CHEBI:59789"/>
    </ligand>
</feature>
<gene>
    <name evidence="7" type="ORF">KC685_02745</name>
</gene>
<evidence type="ECO:0000259" key="6">
    <source>
        <dbReference type="SMART" id="SM00650"/>
    </source>
</evidence>
<evidence type="ECO:0000313" key="7">
    <source>
        <dbReference type="EMBL" id="MCA9376813.1"/>
    </source>
</evidence>
<evidence type="ECO:0000313" key="8">
    <source>
        <dbReference type="Proteomes" id="UP000741282"/>
    </source>
</evidence>
<reference evidence="7" key="1">
    <citation type="submission" date="2020-04" db="EMBL/GenBank/DDBJ databases">
        <authorList>
            <person name="Zhang T."/>
        </authorList>
    </citation>
    <scope>NUCLEOTIDE SEQUENCE</scope>
    <source>
        <strain evidence="7">HKST-UBA17</strain>
    </source>
</reference>
<sequence length="252" mass="28646">MKPKRSLGQNFLRNKNLANSIVRYVLNSQPKRILEVGPGTGVFTNLFIKQGISVVAIEKDDELSQILSSLNSPQLKLINRDILEISREETIKLMEKDSGSVCFGALPYNISKKIISHLVPFGIFSESFFIIQKEVAEKYLLTKKGNRLSSFINAFVETKVIMSIAPANFFPVPKVTSALIQFKRLREPMILGEDLLRYNSFVKALYNNQRKMLHKNPIFKNTTLPNSVENLRPEELSLEAVIELFINTKQSL</sequence>
<comment type="caution">
    <text evidence="7">The sequence shown here is derived from an EMBL/GenBank/DDBJ whole genome shotgun (WGS) entry which is preliminary data.</text>
</comment>
<dbReference type="PROSITE" id="PS01131">
    <property type="entry name" value="RRNA_A_DIMETH"/>
    <property type="match status" value="1"/>
</dbReference>
<dbReference type="GO" id="GO:0000179">
    <property type="term" value="F:rRNA (adenine-N6,N6-)-dimethyltransferase activity"/>
    <property type="evidence" value="ECO:0007669"/>
    <property type="project" value="UniProtKB-UniRule"/>
</dbReference>
<dbReference type="CDD" id="cd02440">
    <property type="entry name" value="AdoMet_MTases"/>
    <property type="match status" value="1"/>
</dbReference>
<dbReference type="Gene3D" id="3.40.50.150">
    <property type="entry name" value="Vaccinia Virus protein VP39"/>
    <property type="match status" value="1"/>
</dbReference>
<evidence type="ECO:0000256" key="4">
    <source>
        <dbReference type="ARBA" id="ARBA00022884"/>
    </source>
</evidence>
<reference evidence="7" key="2">
    <citation type="journal article" date="2021" name="Microbiome">
        <title>Successional dynamics and alternative stable states in a saline activated sludge microbial community over 9 years.</title>
        <authorList>
            <person name="Wang Y."/>
            <person name="Ye J."/>
            <person name="Ju F."/>
            <person name="Liu L."/>
            <person name="Boyd J.A."/>
            <person name="Deng Y."/>
            <person name="Parks D.H."/>
            <person name="Jiang X."/>
            <person name="Yin X."/>
            <person name="Woodcroft B.J."/>
            <person name="Tyson G.W."/>
            <person name="Hugenholtz P."/>
            <person name="Polz M.F."/>
            <person name="Zhang T."/>
        </authorList>
    </citation>
    <scope>NUCLEOTIDE SEQUENCE</scope>
    <source>
        <strain evidence="7">HKST-UBA17</strain>
    </source>
</reference>
<dbReference type="PROSITE" id="PS51689">
    <property type="entry name" value="SAM_RNA_A_N6_MT"/>
    <property type="match status" value="1"/>
</dbReference>
<keyword evidence="2 5" id="KW-0808">Transferase</keyword>
<dbReference type="SMART" id="SM00650">
    <property type="entry name" value="rADc"/>
    <property type="match status" value="1"/>
</dbReference>
<dbReference type="Gene3D" id="1.10.8.100">
    <property type="entry name" value="Ribosomal RNA adenine dimethylase-like, domain 2"/>
    <property type="match status" value="1"/>
</dbReference>
<feature type="binding site" evidence="5">
    <location>
        <position position="12"/>
    </location>
    <ligand>
        <name>S-adenosyl-L-methionine</name>
        <dbReference type="ChEBI" id="CHEBI:59789"/>
    </ligand>
</feature>
<feature type="binding site" evidence="5">
    <location>
        <position position="37"/>
    </location>
    <ligand>
        <name>S-adenosyl-L-methionine</name>
        <dbReference type="ChEBI" id="CHEBI:59789"/>
    </ligand>
</feature>
<dbReference type="PANTHER" id="PTHR11727">
    <property type="entry name" value="DIMETHYLADENOSINE TRANSFERASE"/>
    <property type="match status" value="1"/>
</dbReference>
<dbReference type="PANTHER" id="PTHR11727:SF7">
    <property type="entry name" value="DIMETHYLADENOSINE TRANSFERASE-RELATED"/>
    <property type="match status" value="1"/>
</dbReference>
<dbReference type="InterPro" id="IPR029063">
    <property type="entry name" value="SAM-dependent_MTases_sf"/>
</dbReference>
<protein>
    <recommendedName>
        <fullName evidence="6">Ribosomal RNA adenine methylase transferase N-terminal domain-containing protein</fullName>
    </recommendedName>
</protein>
<feature type="binding site" evidence="5">
    <location>
        <position position="10"/>
    </location>
    <ligand>
        <name>S-adenosyl-L-methionine</name>
        <dbReference type="ChEBI" id="CHEBI:59789"/>
    </ligand>
</feature>
<evidence type="ECO:0000256" key="1">
    <source>
        <dbReference type="ARBA" id="ARBA00022603"/>
    </source>
</evidence>
<name>A0A955I972_9BACT</name>
<dbReference type="InterPro" id="IPR001737">
    <property type="entry name" value="KsgA/Erm"/>
</dbReference>
<feature type="domain" description="Ribosomal RNA adenine methylase transferase N-terminal" evidence="6">
    <location>
        <begin position="17"/>
        <end position="186"/>
    </location>
</feature>
<dbReference type="Pfam" id="PF00398">
    <property type="entry name" value="RrnaAD"/>
    <property type="match status" value="1"/>
</dbReference>
<dbReference type="InterPro" id="IPR023165">
    <property type="entry name" value="rRNA_Ade_diMease-like_C"/>
</dbReference>
<keyword evidence="1 5" id="KW-0489">Methyltransferase</keyword>
<accession>A0A955I972</accession>
<feature type="binding site" evidence="5">
    <location>
        <position position="105"/>
    </location>
    <ligand>
        <name>S-adenosyl-L-methionine</name>
        <dbReference type="ChEBI" id="CHEBI:59789"/>
    </ligand>
</feature>
<evidence type="ECO:0000256" key="5">
    <source>
        <dbReference type="PROSITE-ProRule" id="PRU01026"/>
    </source>
</evidence>
<dbReference type="Proteomes" id="UP000741282">
    <property type="component" value="Unassembled WGS sequence"/>
</dbReference>
<keyword evidence="4 5" id="KW-0694">RNA-binding</keyword>
<dbReference type="GO" id="GO:0005829">
    <property type="term" value="C:cytosol"/>
    <property type="evidence" value="ECO:0007669"/>
    <property type="project" value="TreeGrafter"/>
</dbReference>
<dbReference type="InterPro" id="IPR020598">
    <property type="entry name" value="rRNA_Ade_methylase_Trfase_N"/>
</dbReference>
<dbReference type="EMBL" id="JAGQLN010000008">
    <property type="protein sequence ID" value="MCA9376813.1"/>
    <property type="molecule type" value="Genomic_DNA"/>
</dbReference>
<comment type="similarity">
    <text evidence="5">Belongs to the class I-like SAM-binding methyltransferase superfamily. rRNA adenine N(6)-methyltransferase family.</text>
</comment>